<accession>A0A8H6W9C0</accession>
<organism evidence="1 2">
    <name type="scientific">Mycena indigotica</name>
    <dbReference type="NCBI Taxonomy" id="2126181"/>
    <lineage>
        <taxon>Eukaryota</taxon>
        <taxon>Fungi</taxon>
        <taxon>Dikarya</taxon>
        <taxon>Basidiomycota</taxon>
        <taxon>Agaricomycotina</taxon>
        <taxon>Agaricomycetes</taxon>
        <taxon>Agaricomycetidae</taxon>
        <taxon>Agaricales</taxon>
        <taxon>Marasmiineae</taxon>
        <taxon>Mycenaceae</taxon>
        <taxon>Mycena</taxon>
    </lineage>
</organism>
<dbReference type="InterPro" id="IPR036047">
    <property type="entry name" value="F-box-like_dom_sf"/>
</dbReference>
<protein>
    <submittedName>
        <fullName evidence="1">Polygalacturonase 3</fullName>
    </submittedName>
</protein>
<evidence type="ECO:0000313" key="2">
    <source>
        <dbReference type="Proteomes" id="UP000636479"/>
    </source>
</evidence>
<dbReference type="Proteomes" id="UP000636479">
    <property type="component" value="Unassembled WGS sequence"/>
</dbReference>
<dbReference type="AlphaFoldDB" id="A0A8H6W9C0"/>
<sequence length="478" mass="53818">MLLPTIALSLPSEIWLQVAQHLPPTEVGNMYPLNSQWFEIAMNARYQHTSFAFLGRPMLRILTRLRDPAVAQRVRTLHIHPYFVKEVEEQTGILITTHCRRKFKIGGFLRLGRCARTPLSIQELVPMMVEVVSGLPNLTAFNIAWNGLETIHDLPVPILVAAFRPSLLRLTVEISLEKTVKLLAHTARLENLEELDLFIRLDHLYSDEAYKQILVSHVAPAINRLHKTLQKLSLRLCEPMDVAPLFDSLQVLPFLESVAISIPLARPHLGDPSGLGNFFERQRNTLRNVALRSSDLSGDGLVSHDGPLSEWVNDALSFVAGPTHLRSLDISLTLFPLEAAALCLGLFARSLTSLTLTGRQLTYDSVDELLGAVRRGRELQKLRLGTVTLSPELIDLIAEKLPALERLDLTIHEVVGSEGELLYLEHKGDQIQSFLSEMEQRRYPEWSLHKLALSWTSFPFQVPYASIFAECIPSLLRV</sequence>
<evidence type="ECO:0000313" key="1">
    <source>
        <dbReference type="EMBL" id="KAF7309557.1"/>
    </source>
</evidence>
<dbReference type="OrthoDB" id="2968423at2759"/>
<dbReference type="EMBL" id="JACAZF010000003">
    <property type="protein sequence ID" value="KAF7309557.1"/>
    <property type="molecule type" value="Genomic_DNA"/>
</dbReference>
<proteinExistence type="predicted"/>
<name>A0A8H6W9C0_9AGAR</name>
<dbReference type="SUPFAM" id="SSF52047">
    <property type="entry name" value="RNI-like"/>
    <property type="match status" value="1"/>
</dbReference>
<dbReference type="SUPFAM" id="SSF81383">
    <property type="entry name" value="F-box domain"/>
    <property type="match status" value="1"/>
</dbReference>
<dbReference type="InterPro" id="IPR032675">
    <property type="entry name" value="LRR_dom_sf"/>
</dbReference>
<dbReference type="GeneID" id="59342638"/>
<gene>
    <name evidence="1" type="ORF">MIND_00326600</name>
</gene>
<reference evidence="1" key="1">
    <citation type="submission" date="2020-05" db="EMBL/GenBank/DDBJ databases">
        <title>Mycena genomes resolve the evolution of fungal bioluminescence.</title>
        <authorList>
            <person name="Tsai I.J."/>
        </authorList>
    </citation>
    <scope>NUCLEOTIDE SEQUENCE</scope>
    <source>
        <strain evidence="1">171206Taipei</strain>
    </source>
</reference>
<dbReference type="Gene3D" id="3.80.10.10">
    <property type="entry name" value="Ribonuclease Inhibitor"/>
    <property type="match status" value="1"/>
</dbReference>
<comment type="caution">
    <text evidence="1">The sequence shown here is derived from an EMBL/GenBank/DDBJ whole genome shotgun (WGS) entry which is preliminary data.</text>
</comment>
<dbReference type="RefSeq" id="XP_037223007.1">
    <property type="nucleotide sequence ID" value="XM_037360122.1"/>
</dbReference>
<keyword evidence="2" id="KW-1185">Reference proteome</keyword>